<dbReference type="PANTHER" id="PTHR34156:SF11">
    <property type="entry name" value="LIPOPROTEIN BSMA"/>
    <property type="match status" value="1"/>
</dbReference>
<dbReference type="EMBL" id="FMAY01000002">
    <property type="protein sequence ID" value="SCB86543.1"/>
    <property type="molecule type" value="Genomic_DNA"/>
</dbReference>
<sequence>MAIRRREKTVRVLLPVLLVLLLSACSVLNGNPQPAPPVSDHPQEIRRNQTQGLREIGSVSAAVLGSPMDVEREIKAKAAAADANYYVIQMLDDTIIPGRWYGRALLYRQ</sequence>
<dbReference type="Gene3D" id="3.30.1660.10">
    <property type="entry name" value="Flavin-binding protein dodecin"/>
    <property type="match status" value="1"/>
</dbReference>
<dbReference type="InterPro" id="IPR010854">
    <property type="entry name" value="YdgH/BhsA/McbA-like_dom"/>
</dbReference>
<name>A0A1C3ZW29_9ENTR</name>
<dbReference type="SUPFAM" id="SSF159871">
    <property type="entry name" value="YdgH-like"/>
    <property type="match status" value="1"/>
</dbReference>
<dbReference type="InterPro" id="IPR036275">
    <property type="entry name" value="YdgH-like_sf"/>
</dbReference>
<dbReference type="InterPro" id="IPR025543">
    <property type="entry name" value="Dodecin-like"/>
</dbReference>
<evidence type="ECO:0000256" key="1">
    <source>
        <dbReference type="ARBA" id="ARBA00022729"/>
    </source>
</evidence>
<gene>
    <name evidence="3" type="ORF">GA0061071_102203</name>
</gene>
<accession>A0A1C3ZW29</accession>
<dbReference type="InterPro" id="IPR051096">
    <property type="entry name" value="BhsA/McbA_stress_biofilm_assoc"/>
</dbReference>
<keyword evidence="1" id="KW-0732">Signal</keyword>
<dbReference type="PANTHER" id="PTHR34156">
    <property type="entry name" value="OUTER MEMBRANE PROTEIN-RELATED-RELATED"/>
    <property type="match status" value="1"/>
</dbReference>
<dbReference type="PROSITE" id="PS51257">
    <property type="entry name" value="PROKAR_LIPOPROTEIN"/>
    <property type="match status" value="1"/>
</dbReference>
<dbReference type="Proteomes" id="UP000198975">
    <property type="component" value="Unassembled WGS sequence"/>
</dbReference>
<dbReference type="OrthoDB" id="6415092at2"/>
<evidence type="ECO:0000313" key="3">
    <source>
        <dbReference type="EMBL" id="SCB86543.1"/>
    </source>
</evidence>
<dbReference type="AlphaFoldDB" id="A0A1C3ZW29"/>
<keyword evidence="4" id="KW-1185">Reference proteome</keyword>
<evidence type="ECO:0000313" key="4">
    <source>
        <dbReference type="Proteomes" id="UP000198975"/>
    </source>
</evidence>
<proteinExistence type="predicted"/>
<feature type="domain" description="YdgH/BhsA/McbA-like" evidence="2">
    <location>
        <begin position="54"/>
        <end position="108"/>
    </location>
</feature>
<protein>
    <recommendedName>
        <fullName evidence="2">YdgH/BhsA/McbA-like domain-containing protein</fullName>
    </recommendedName>
</protein>
<organism evidence="3 4">
    <name type="scientific">Kosakonia oryzendophytica</name>
    <dbReference type="NCBI Taxonomy" id="1005665"/>
    <lineage>
        <taxon>Bacteria</taxon>
        <taxon>Pseudomonadati</taxon>
        <taxon>Pseudomonadota</taxon>
        <taxon>Gammaproteobacteria</taxon>
        <taxon>Enterobacterales</taxon>
        <taxon>Enterobacteriaceae</taxon>
        <taxon>Kosakonia</taxon>
    </lineage>
</organism>
<dbReference type="NCBIfam" id="NF011433">
    <property type="entry name" value="PRK14864.1"/>
    <property type="match status" value="1"/>
</dbReference>
<reference evidence="4" key="1">
    <citation type="submission" date="2016-08" db="EMBL/GenBank/DDBJ databases">
        <authorList>
            <person name="Varghese N."/>
            <person name="Submissions Spin"/>
        </authorList>
    </citation>
    <scope>NUCLEOTIDE SEQUENCE [LARGE SCALE GENOMIC DNA]</scope>
    <source>
        <strain evidence="4">REICA_082</strain>
    </source>
</reference>
<evidence type="ECO:0000259" key="2">
    <source>
        <dbReference type="Pfam" id="PF07338"/>
    </source>
</evidence>
<dbReference type="Pfam" id="PF07338">
    <property type="entry name" value="YdgH_BhsA-like"/>
    <property type="match status" value="1"/>
</dbReference>
<dbReference type="RefSeq" id="WP_088237273.1">
    <property type="nucleotide sequence ID" value="NZ_FMAY01000002.1"/>
</dbReference>